<sequence>MVKDNIGSIFSDDTYGDAAWDAYVSFTQPYKDLLPLTEPFIKKRLSNLRVYPEGKNRRADMGQSQFVHHLMIYYWNGYLDLVDGGVIKTFFETADVKYRIEALHFIGFALKEDKSETREEVLDRLKILWDYRLTDLVSSDKENQKELEEFGIWFASNAFSNDWAIANLQKVLVITQNANPDFMVLEKLCTMVEKYPVEAIICLREMIAGARERWSISSWKEYASIIIRISFESGNSEVSRIAKAQVDILISKGHHNFRNLVKKIK</sequence>
<dbReference type="EMBL" id="VMFD01000054">
    <property type="protein sequence ID" value="TSC65246.1"/>
    <property type="molecule type" value="Genomic_DNA"/>
</dbReference>
<reference evidence="1 2" key="1">
    <citation type="submission" date="2017-08" db="EMBL/GenBank/DDBJ databases">
        <title>Mechanisms for carbon and nitrogen cycling indicate functional differentiation within the Candidate Phyla Radiation.</title>
        <authorList>
            <person name="Danczak R.E."/>
            <person name="Johnston M.D."/>
            <person name="Kenah C."/>
            <person name="Slattery M."/>
            <person name="Wrighton K.C."/>
            <person name="Wilkins M.J."/>
        </authorList>
    </citation>
    <scope>NUCLEOTIDE SEQUENCE [LARGE SCALE GENOMIC DNA]</scope>
    <source>
        <strain evidence="1">Gr01-1014_85</strain>
    </source>
</reference>
<proteinExistence type="predicted"/>
<comment type="caution">
    <text evidence="1">The sequence shown here is derived from an EMBL/GenBank/DDBJ whole genome shotgun (WGS) entry which is preliminary data.</text>
</comment>
<organism evidence="1 2">
    <name type="scientific">Candidatus Berkelbacteria bacterium Gr01-1014_85</name>
    <dbReference type="NCBI Taxonomy" id="2017150"/>
    <lineage>
        <taxon>Bacteria</taxon>
        <taxon>Candidatus Berkelbacteria</taxon>
    </lineage>
</organism>
<evidence type="ECO:0000313" key="2">
    <source>
        <dbReference type="Proteomes" id="UP000316253"/>
    </source>
</evidence>
<gene>
    <name evidence="1" type="ORF">CEO22_548</name>
</gene>
<name>A0A554JAA2_9BACT</name>
<dbReference type="AlphaFoldDB" id="A0A554JAA2"/>
<accession>A0A554JAA2</accession>
<evidence type="ECO:0000313" key="1">
    <source>
        <dbReference type="EMBL" id="TSC65246.1"/>
    </source>
</evidence>
<dbReference type="Proteomes" id="UP000316253">
    <property type="component" value="Unassembled WGS sequence"/>
</dbReference>
<protein>
    <submittedName>
        <fullName evidence="1">Uncharacterized protein</fullName>
    </submittedName>
</protein>